<accession>A0ABV1ILR4</accession>
<protein>
    <submittedName>
        <fullName evidence="1">Uncharacterized protein</fullName>
    </submittedName>
</protein>
<keyword evidence="2" id="KW-1185">Reference proteome</keyword>
<evidence type="ECO:0000313" key="2">
    <source>
        <dbReference type="Proteomes" id="UP001439984"/>
    </source>
</evidence>
<comment type="caution">
    <text evidence="1">The sequence shown here is derived from an EMBL/GenBank/DDBJ whole genome shotgun (WGS) entry which is preliminary data.</text>
</comment>
<evidence type="ECO:0000313" key="1">
    <source>
        <dbReference type="EMBL" id="MEQ2687771.1"/>
    </source>
</evidence>
<name>A0ABV1ILR4_9FIRM</name>
<dbReference type="EMBL" id="JBBNIB010000106">
    <property type="protein sequence ID" value="MEQ2687771.1"/>
    <property type="molecule type" value="Genomic_DNA"/>
</dbReference>
<gene>
    <name evidence="1" type="ORF">AAAU72_06210</name>
</gene>
<organism evidence="1 2">
    <name type="scientific">Faecalibacterium longum</name>
    <dbReference type="NCBI Taxonomy" id="1851428"/>
    <lineage>
        <taxon>Bacteria</taxon>
        <taxon>Bacillati</taxon>
        <taxon>Bacillota</taxon>
        <taxon>Clostridia</taxon>
        <taxon>Eubacteriales</taxon>
        <taxon>Oscillospiraceae</taxon>
        <taxon>Faecalibacterium</taxon>
    </lineage>
</organism>
<reference evidence="1 2" key="1">
    <citation type="submission" date="2024-04" db="EMBL/GenBank/DDBJ databases">
        <title>Human intestinal bacterial collection.</title>
        <authorList>
            <person name="Pauvert C."/>
            <person name="Hitch T.C.A."/>
            <person name="Clavel T."/>
        </authorList>
    </citation>
    <scope>NUCLEOTIDE SEQUENCE [LARGE SCALE GENOMIC DNA]</scope>
    <source>
        <strain evidence="1 2">CLA-AA-H236</strain>
    </source>
</reference>
<proteinExistence type="predicted"/>
<dbReference type="RefSeq" id="WP_227623323.1">
    <property type="nucleotide sequence ID" value="NZ_JBBNIB010000106.1"/>
</dbReference>
<sequence length="102" mass="11218">MSNPLARRARIKDLSNKAEGIFQYVGNDNVLFRLISTGNKLTSDVNYAVALFTGFARSHQLGSQETRRKSTRFIAGSVSSCASSTSFTPLLARRSCLSRMNP</sequence>
<dbReference type="Proteomes" id="UP001439984">
    <property type="component" value="Unassembled WGS sequence"/>
</dbReference>